<evidence type="ECO:0000259" key="4">
    <source>
        <dbReference type="PROSITE" id="PS51140"/>
    </source>
</evidence>
<dbReference type="Gene3D" id="3.30.1370.110">
    <property type="match status" value="1"/>
</dbReference>
<dbReference type="RefSeq" id="XP_025834920.1">
    <property type="nucleotide sequence ID" value="XM_025979135.1"/>
</dbReference>
<dbReference type="GO" id="GO:0005634">
    <property type="term" value="C:nucleus"/>
    <property type="evidence" value="ECO:0007669"/>
    <property type="project" value="TreeGrafter"/>
</dbReference>
<dbReference type="PROSITE" id="PS51140">
    <property type="entry name" value="CUE"/>
    <property type="match status" value="2"/>
</dbReference>
<dbReference type="InterPro" id="IPR009060">
    <property type="entry name" value="UBA-like_sf"/>
</dbReference>
<feature type="domain" description="CUE" evidence="4">
    <location>
        <begin position="620"/>
        <end position="663"/>
    </location>
</feature>
<dbReference type="Pfam" id="PF25124">
    <property type="entry name" value="DUF7816"/>
    <property type="match status" value="1"/>
</dbReference>
<dbReference type="InParanoid" id="A0A7F5RGC9"/>
<dbReference type="GeneID" id="108743591"/>
<feature type="region of interest" description="Disordered" evidence="2">
    <location>
        <begin position="460"/>
        <end position="482"/>
    </location>
</feature>
<dbReference type="Pfam" id="PF02845">
    <property type="entry name" value="CUE"/>
    <property type="match status" value="1"/>
</dbReference>
<evidence type="ECO:0000256" key="1">
    <source>
        <dbReference type="SAM" id="Coils"/>
    </source>
</evidence>
<keyword evidence="5" id="KW-1185">Reference proteome</keyword>
<dbReference type="InterPro" id="IPR056718">
    <property type="entry name" value="DUF7816"/>
</dbReference>
<dbReference type="AlphaFoldDB" id="A0A7F5RGC9"/>
<dbReference type="Gene3D" id="1.10.8.10">
    <property type="entry name" value="DNA helicase RuvA subunit, C-terminal domain"/>
    <property type="match status" value="1"/>
</dbReference>
<gene>
    <name evidence="6" type="primary">LOC108743591</name>
</gene>
<sequence length="1215" mass="138298">MMATNLKEVQRKQLVNHLKELFGSLLDLEIIESVALNCDYDEVSATNMLIELSSNVDGFVSPKNKNKSKNTPRFSKLVPSPVNYSVTYANASSSVAVPHSRKDKELERIIFTIQRGYKVLVLMRGLPGSGKSTLARYIVERSVNPPYFQNYEQFIKSTDDYFTKNGIYNHNPSQLPEAHSWNQNRTYQAMISGISPIIIDNTNVQMWEMKSYAIMAVQNGYYIEIVEPKTQWAFNEKELLRRNLHGVPRKVINDMLTRYEKNITTKKLMAMYNLRYFVPMPQMRIYPPIVPLNNFEQTNQPEAGNTTASQQKNIFASRSGNSLEMVDLTVSSNANALVDLTKDAEEGQTVNESNESTSQNNENVIDLMNFDNEASSTSVSSESPKNSSFINEIFDVSNEKSVEMLDPLIKFNVPENNKIVNDDILAEPSTSKNQEKSHALLESVALSTENVCSHSDTVIPLANSSSEPDMKKLKTSSQMEGEVDVEHLQTKLRKEEFKKPINIYPKLDLSSWGLSETTRYSWEPLESPPIILNNKETRNVEVETANSSTNTYDDDFKLLLPNSKVSDPGIIFLTCVNRDIIANNFVFLENPKPPLKVMLDKSSMTDDHFISVSSENEIETVTKHMQQLVNLFPDISLDLLKDVYEKCNKDVEWTIDLLLEGNLEVLQIENKVDEQPSSSLIGETEINNTIEEISSSTKKITLEQNQPNPVESKNEDPSLSNKILSTGKDLVKFLEKQFIFGNQHYSDHILKVKSRMNGSFEELNVSKEPIITKESKEEAMETINLPSTSIPVSQNSKIQPSTSSAVEICHSNCGDIFALDTEKDFDDLENSQTYANSEEMMELNLGDVLVSQLESTFGNFELYPKGFQPVVQMPVSLARQLFAFYLESVYSQMEAQNQVLEQLVKEDEEFAKTLQENEEREMKAQEILRKNQAPNLKDIMAREKERNKYIKEIEQWKKLTPDDLAAKLTRKKLFDSFPTIDQDLLVEILHAHNNSYQQTVEVLLNSTKVEDISDPYGTILQPPISSTILEEMKEAQQENTENDEKENKSANELREEARKHLAKRHELYLKAQKHFQKGEGLIASYYSSLAEERGLLYEKANTLAAHMLLNDNSQKKDFHTLDLHYLYVKEAISALDIFMDRNIMLVSGNNNKNQELFIITGRGKGSKDGKSKLKPAVISRLRKRKLNYCIMNPGLLKVYVNKNSLMSNDVGKREI</sequence>
<reference evidence="6" key="1">
    <citation type="submission" date="2025-08" db="UniProtKB">
        <authorList>
            <consortium name="RefSeq"/>
        </authorList>
    </citation>
    <scope>IDENTIFICATION</scope>
    <source>
        <tissue evidence="6">Entire body</tissue>
    </source>
</reference>
<dbReference type="SMART" id="SM00463">
    <property type="entry name" value="SMR"/>
    <property type="match status" value="1"/>
</dbReference>
<dbReference type="SUPFAM" id="SSF52540">
    <property type="entry name" value="P-loop containing nucleoside triphosphate hydrolases"/>
    <property type="match status" value="1"/>
</dbReference>
<dbReference type="CDD" id="cd14279">
    <property type="entry name" value="CUE"/>
    <property type="match status" value="3"/>
</dbReference>
<dbReference type="InterPro" id="IPR027417">
    <property type="entry name" value="P-loop_NTPase"/>
</dbReference>
<name>A0A7F5RGC9_AGRPL</name>
<dbReference type="InterPro" id="IPR002625">
    <property type="entry name" value="Smr_dom"/>
</dbReference>
<organism evidence="5 6">
    <name type="scientific">Agrilus planipennis</name>
    <name type="common">Emerald ash borer</name>
    <name type="synonym">Agrilus marcopoli</name>
    <dbReference type="NCBI Taxonomy" id="224129"/>
    <lineage>
        <taxon>Eukaryota</taxon>
        <taxon>Metazoa</taxon>
        <taxon>Ecdysozoa</taxon>
        <taxon>Arthropoda</taxon>
        <taxon>Hexapoda</taxon>
        <taxon>Insecta</taxon>
        <taxon>Pterygota</taxon>
        <taxon>Neoptera</taxon>
        <taxon>Endopterygota</taxon>
        <taxon>Coleoptera</taxon>
        <taxon>Polyphaga</taxon>
        <taxon>Elateriformia</taxon>
        <taxon>Buprestoidea</taxon>
        <taxon>Buprestidae</taxon>
        <taxon>Agrilinae</taxon>
        <taxon>Agrilus</taxon>
    </lineage>
</organism>
<evidence type="ECO:0000313" key="6">
    <source>
        <dbReference type="RefSeq" id="XP_025834920.1"/>
    </source>
</evidence>
<dbReference type="SUPFAM" id="SSF160443">
    <property type="entry name" value="SMR domain-like"/>
    <property type="match status" value="1"/>
</dbReference>
<dbReference type="InterPro" id="IPR003892">
    <property type="entry name" value="CUE"/>
</dbReference>
<dbReference type="SUPFAM" id="SSF46934">
    <property type="entry name" value="UBA-like"/>
    <property type="match status" value="1"/>
</dbReference>
<dbReference type="SMART" id="SM01162">
    <property type="entry name" value="DUF1771"/>
    <property type="match status" value="1"/>
</dbReference>
<feature type="compositionally biased region" description="Polar residues" evidence="2">
    <location>
        <begin position="698"/>
        <end position="721"/>
    </location>
</feature>
<proteinExistence type="predicted"/>
<evidence type="ECO:0000256" key="2">
    <source>
        <dbReference type="SAM" id="MobiDB-lite"/>
    </source>
</evidence>
<feature type="compositionally biased region" description="Basic and acidic residues" evidence="2">
    <location>
        <begin position="1045"/>
        <end position="1054"/>
    </location>
</feature>
<dbReference type="PANTHER" id="PTHR46535:SF1">
    <property type="entry name" value="NEDD4-BINDING PROTEIN 2"/>
    <property type="match status" value="1"/>
</dbReference>
<feature type="domain" description="Smr" evidence="3">
    <location>
        <begin position="1121"/>
        <end position="1201"/>
    </location>
</feature>
<keyword evidence="1" id="KW-0175">Coiled coil</keyword>
<feature type="coiled-coil region" evidence="1">
    <location>
        <begin position="886"/>
        <end position="920"/>
    </location>
</feature>
<dbReference type="PROSITE" id="PS50828">
    <property type="entry name" value="SMR"/>
    <property type="match status" value="1"/>
</dbReference>
<dbReference type="SMART" id="SM00546">
    <property type="entry name" value="CUE"/>
    <property type="match status" value="2"/>
</dbReference>
<feature type="region of interest" description="Disordered" evidence="2">
    <location>
        <begin position="1033"/>
        <end position="1054"/>
    </location>
</feature>
<evidence type="ECO:0000313" key="5">
    <source>
        <dbReference type="Proteomes" id="UP000192223"/>
    </source>
</evidence>
<dbReference type="KEGG" id="apln:108743591"/>
<dbReference type="PANTHER" id="PTHR46535">
    <property type="entry name" value="NEDD4-BINDING PROTEIN 2"/>
    <property type="match status" value="1"/>
</dbReference>
<dbReference type="InterPro" id="IPR036063">
    <property type="entry name" value="Smr_dom_sf"/>
</dbReference>
<feature type="domain" description="CUE" evidence="4">
    <location>
        <begin position="965"/>
        <end position="1008"/>
    </location>
</feature>
<accession>A0A7F5RGC9</accession>
<dbReference type="InterPro" id="IPR052772">
    <property type="entry name" value="Endo/PolyKinase_Domain-Protein"/>
</dbReference>
<dbReference type="GO" id="GO:0004519">
    <property type="term" value="F:endonuclease activity"/>
    <property type="evidence" value="ECO:0007669"/>
    <property type="project" value="TreeGrafter"/>
</dbReference>
<evidence type="ECO:0000259" key="3">
    <source>
        <dbReference type="PROSITE" id="PS50828"/>
    </source>
</evidence>
<feature type="region of interest" description="Disordered" evidence="2">
    <location>
        <begin position="697"/>
        <end position="721"/>
    </location>
</feature>
<dbReference type="InterPro" id="IPR013899">
    <property type="entry name" value="DUF1771"/>
</dbReference>
<dbReference type="FunCoup" id="A0A7F5RGC9">
    <property type="interactions" value="17"/>
</dbReference>
<dbReference type="Proteomes" id="UP000192223">
    <property type="component" value="Unplaced"/>
</dbReference>
<dbReference type="OrthoDB" id="3231855at2759"/>
<dbReference type="Pfam" id="PF08590">
    <property type="entry name" value="DUF1771"/>
    <property type="match status" value="1"/>
</dbReference>
<protein>
    <submittedName>
        <fullName evidence="6">NEDD4-binding protein 2 isoform X1</fullName>
    </submittedName>
</protein>
<dbReference type="GO" id="GO:0043130">
    <property type="term" value="F:ubiquitin binding"/>
    <property type="evidence" value="ECO:0007669"/>
    <property type="project" value="InterPro"/>
</dbReference>
<dbReference type="Pfam" id="PF13671">
    <property type="entry name" value="AAA_33"/>
    <property type="match status" value="1"/>
</dbReference>
<dbReference type="Gene3D" id="3.40.50.300">
    <property type="entry name" value="P-loop containing nucleotide triphosphate hydrolases"/>
    <property type="match status" value="1"/>
</dbReference>